<protein>
    <recommendedName>
        <fullName evidence="3">DUF285-domain-containing protein</fullName>
    </recommendedName>
</protein>
<dbReference type="InterPro" id="IPR005046">
    <property type="entry name" value="DUF285"/>
</dbReference>
<dbReference type="Pfam" id="PF03382">
    <property type="entry name" value="DUF285"/>
    <property type="match status" value="1"/>
</dbReference>
<evidence type="ECO:0008006" key="3">
    <source>
        <dbReference type="Google" id="ProtNLM"/>
    </source>
</evidence>
<dbReference type="InterPro" id="IPR011889">
    <property type="entry name" value="Liste_lipo_26"/>
</dbReference>
<sequence length="330" mass="37151">MDDMFRFAYDFNQSLDSWDVSQVETMRSMFGGASSFNQPVDSWNVSQVETMRSMFGGASSFNQPVDSWDVSQVETMRSMFSGAISFNQPIDSWDVSQVKDMYGMFRRAGFFNQPIDSWNVSQVEDMERLFYRAYSFNQPIDSWNVSKVEDMFGMLYGVFSFNQCLSTWAEKTSDTVRTRFMLKDTDCPNGIESPDATIGPWCQDNTQGCFAPGFGTPTGAPTGTKNPNECNNVDESDFSFKGKSCKKYLKKKTEKKCKNRIDGVLVADSCPSLCKRFCPPCKDKSGKIKLENGKSFNCKKIKKKKKCNSITKSGASAKEICPVACKFEGC</sequence>
<dbReference type="Proteomes" id="UP000095751">
    <property type="component" value="Unassembled WGS sequence"/>
</dbReference>
<organism evidence="1 2">
    <name type="scientific">Fragilariopsis cylindrus CCMP1102</name>
    <dbReference type="NCBI Taxonomy" id="635003"/>
    <lineage>
        <taxon>Eukaryota</taxon>
        <taxon>Sar</taxon>
        <taxon>Stramenopiles</taxon>
        <taxon>Ochrophyta</taxon>
        <taxon>Bacillariophyta</taxon>
        <taxon>Bacillariophyceae</taxon>
        <taxon>Bacillariophycidae</taxon>
        <taxon>Bacillariales</taxon>
        <taxon>Bacillariaceae</taxon>
        <taxon>Fragilariopsis</taxon>
    </lineage>
</organism>
<evidence type="ECO:0000313" key="2">
    <source>
        <dbReference type="Proteomes" id="UP000095751"/>
    </source>
</evidence>
<proteinExistence type="predicted"/>
<gene>
    <name evidence="1" type="ORF">FRACYDRAFT_269678</name>
</gene>
<dbReference type="AlphaFoldDB" id="A0A1E7F9H6"/>
<keyword evidence="2" id="KW-1185">Reference proteome</keyword>
<accession>A0A1E7F9H6</accession>
<reference evidence="1 2" key="1">
    <citation type="submission" date="2016-09" db="EMBL/GenBank/DDBJ databases">
        <title>Extensive genetic diversity and differential bi-allelic expression allows diatom success in the polar Southern Ocean.</title>
        <authorList>
            <consortium name="DOE Joint Genome Institute"/>
            <person name="Mock T."/>
            <person name="Otillar R.P."/>
            <person name="Strauss J."/>
            <person name="Dupont C."/>
            <person name="Frickenhaus S."/>
            <person name="Maumus F."/>
            <person name="Mcmullan M."/>
            <person name="Sanges R."/>
            <person name="Schmutz J."/>
            <person name="Toseland A."/>
            <person name="Valas R."/>
            <person name="Veluchamy A."/>
            <person name="Ward B.J."/>
            <person name="Allen A."/>
            <person name="Barry K."/>
            <person name="Falciatore A."/>
            <person name="Ferrante M."/>
            <person name="Fortunato A.E."/>
            <person name="Gloeckner G."/>
            <person name="Gruber A."/>
            <person name="Hipkin R."/>
            <person name="Janech M."/>
            <person name="Kroth P."/>
            <person name="Leese F."/>
            <person name="Lindquist E."/>
            <person name="Lyon B.R."/>
            <person name="Martin J."/>
            <person name="Mayer C."/>
            <person name="Parker M."/>
            <person name="Quesneville H."/>
            <person name="Raymond J."/>
            <person name="Uhlig C."/>
            <person name="Valentin K.U."/>
            <person name="Worden A.Z."/>
            <person name="Armbrust E.V."/>
            <person name="Bowler C."/>
            <person name="Green B."/>
            <person name="Moulton V."/>
            <person name="Van Oosterhout C."/>
            <person name="Grigoriev I."/>
        </authorList>
    </citation>
    <scope>NUCLEOTIDE SEQUENCE [LARGE SCALE GENOMIC DNA]</scope>
    <source>
        <strain evidence="1 2">CCMP1102</strain>
    </source>
</reference>
<dbReference type="NCBIfam" id="TIGR02167">
    <property type="entry name" value="Liste_lipo_26"/>
    <property type="match status" value="3"/>
</dbReference>
<name>A0A1E7F9H6_9STRA</name>
<dbReference type="KEGG" id="fcy:FRACYDRAFT_269678"/>
<dbReference type="EMBL" id="KV784360">
    <property type="protein sequence ID" value="OEU14789.1"/>
    <property type="molecule type" value="Genomic_DNA"/>
</dbReference>
<dbReference type="InParanoid" id="A0A1E7F9H6"/>
<evidence type="ECO:0000313" key="1">
    <source>
        <dbReference type="EMBL" id="OEU14789.1"/>
    </source>
</evidence>